<dbReference type="InterPro" id="IPR012844">
    <property type="entry name" value="DhaM_N"/>
</dbReference>
<proteinExistence type="predicted"/>
<evidence type="ECO:0000256" key="3">
    <source>
        <dbReference type="ARBA" id="ARBA00012095"/>
    </source>
</evidence>
<dbReference type="GO" id="GO:0047324">
    <property type="term" value="F:phosphoenolpyruvate-glycerone phosphotransferase activity"/>
    <property type="evidence" value="ECO:0007669"/>
    <property type="project" value="UniProtKB-EC"/>
</dbReference>
<protein>
    <recommendedName>
        <fullName evidence="3">phosphoenolpyruvate--glycerone phosphotransferase</fullName>
        <ecNumber evidence="3">2.7.1.121</ecNumber>
    </recommendedName>
</protein>
<dbReference type="GO" id="GO:0016020">
    <property type="term" value="C:membrane"/>
    <property type="evidence" value="ECO:0007669"/>
    <property type="project" value="InterPro"/>
</dbReference>
<dbReference type="RefSeq" id="WP_106539447.1">
    <property type="nucleotide sequence ID" value="NZ_PYGE01000023.1"/>
</dbReference>
<dbReference type="Gene3D" id="3.40.50.510">
    <property type="entry name" value="Phosphotransferase system, mannose-type IIA component"/>
    <property type="match status" value="1"/>
</dbReference>
<comment type="function">
    <text evidence="2">Component of the dihydroxyacetone kinase complex, which is responsible for the phosphoenolpyruvate (PEP)-dependent phosphorylation of dihydroxyacetone. DhaM serves as the phosphoryl donor. Is phosphorylated by phosphoenolpyruvate in an EI- and HPr-dependent reaction, and a phosphorelay system on histidine residues finally leads to phosphoryl transfer to DhaL and dihydroxyacetone.</text>
</comment>
<dbReference type="PROSITE" id="PS51096">
    <property type="entry name" value="PTS_EIIA_TYPE_4"/>
    <property type="match status" value="1"/>
</dbReference>
<dbReference type="PANTHER" id="PTHR38594">
    <property type="entry name" value="PEP-DEPENDENT DIHYDROXYACETONE KINASE, PHOSPHORYL DONOR SUBUNIT DHAM"/>
    <property type="match status" value="1"/>
</dbReference>
<dbReference type="Pfam" id="PF03610">
    <property type="entry name" value="EIIA-man"/>
    <property type="match status" value="1"/>
</dbReference>
<evidence type="ECO:0000256" key="2">
    <source>
        <dbReference type="ARBA" id="ARBA00002788"/>
    </source>
</evidence>
<dbReference type="AlphaFoldDB" id="A0A2P8DJ68"/>
<evidence type="ECO:0000256" key="1">
    <source>
        <dbReference type="ARBA" id="ARBA00001113"/>
    </source>
</evidence>
<organism evidence="7 8">
    <name type="scientific">Haloactinopolyspora alba</name>
    <dbReference type="NCBI Taxonomy" id="648780"/>
    <lineage>
        <taxon>Bacteria</taxon>
        <taxon>Bacillati</taxon>
        <taxon>Actinomycetota</taxon>
        <taxon>Actinomycetes</taxon>
        <taxon>Jiangellales</taxon>
        <taxon>Jiangellaceae</taxon>
        <taxon>Haloactinopolyspora</taxon>
    </lineage>
</organism>
<dbReference type="OrthoDB" id="5243836at2"/>
<dbReference type="Proteomes" id="UP000243528">
    <property type="component" value="Unassembled WGS sequence"/>
</dbReference>
<sequence>MSVGIVLVSHSPELAGATAEMAGSLAGTDVTIAPAGGTDDGRFGTSIELIQAAVGDADGGDGVCVVMDMGSSVLTAKTLLTELEDDDDGPAVRLADAPFVEGAVAASVLASTGQDLDAVVRAAEDAWAMRKL</sequence>
<evidence type="ECO:0000313" key="7">
    <source>
        <dbReference type="EMBL" id="PSK97241.1"/>
    </source>
</evidence>
<dbReference type="EC" id="2.7.1.121" evidence="3"/>
<evidence type="ECO:0000256" key="5">
    <source>
        <dbReference type="ARBA" id="ARBA00046577"/>
    </source>
</evidence>
<dbReference type="GO" id="GO:0009401">
    <property type="term" value="P:phosphoenolpyruvate-dependent sugar phosphotransferase system"/>
    <property type="evidence" value="ECO:0007669"/>
    <property type="project" value="InterPro"/>
</dbReference>
<dbReference type="EMBL" id="PYGE01000023">
    <property type="protein sequence ID" value="PSK97241.1"/>
    <property type="molecule type" value="Genomic_DNA"/>
</dbReference>
<dbReference type="InterPro" id="IPR039643">
    <property type="entry name" value="DhaM"/>
</dbReference>
<dbReference type="GO" id="GO:0019563">
    <property type="term" value="P:glycerol catabolic process"/>
    <property type="evidence" value="ECO:0007669"/>
    <property type="project" value="InterPro"/>
</dbReference>
<evidence type="ECO:0000256" key="4">
    <source>
        <dbReference type="ARBA" id="ARBA00022679"/>
    </source>
</evidence>
<dbReference type="NCBIfam" id="TIGR02364">
    <property type="entry name" value="dha_pts"/>
    <property type="match status" value="1"/>
</dbReference>
<dbReference type="SUPFAM" id="SSF53062">
    <property type="entry name" value="PTS system fructose IIA component-like"/>
    <property type="match status" value="1"/>
</dbReference>
<feature type="domain" description="PTS EIIA type-4" evidence="6">
    <location>
        <begin position="2"/>
        <end position="132"/>
    </location>
</feature>
<comment type="catalytic activity">
    <reaction evidence="1">
        <text>dihydroxyacetone + phosphoenolpyruvate = dihydroxyacetone phosphate + pyruvate</text>
        <dbReference type="Rhea" id="RHEA:18381"/>
        <dbReference type="ChEBI" id="CHEBI:15361"/>
        <dbReference type="ChEBI" id="CHEBI:16016"/>
        <dbReference type="ChEBI" id="CHEBI:57642"/>
        <dbReference type="ChEBI" id="CHEBI:58702"/>
        <dbReference type="EC" id="2.7.1.121"/>
    </reaction>
</comment>
<reference evidence="7 8" key="1">
    <citation type="submission" date="2018-03" db="EMBL/GenBank/DDBJ databases">
        <title>Genomic Encyclopedia of Archaeal and Bacterial Type Strains, Phase II (KMG-II): from individual species to whole genera.</title>
        <authorList>
            <person name="Goeker M."/>
        </authorList>
    </citation>
    <scope>NUCLEOTIDE SEQUENCE [LARGE SCALE GENOMIC DNA]</scope>
    <source>
        <strain evidence="7 8">DSM 45211</strain>
    </source>
</reference>
<keyword evidence="4" id="KW-0808">Transferase</keyword>
<comment type="subunit">
    <text evidence="5">Homodimer. The dihydroxyacetone kinase complex is composed of a homodimer of DhaM, a homodimer of DhaK and the subunit DhaL.</text>
</comment>
<gene>
    <name evidence="7" type="ORF">CLV30_12340</name>
</gene>
<dbReference type="InterPro" id="IPR004701">
    <property type="entry name" value="PTS_EIIA_man-typ"/>
</dbReference>
<dbReference type="InterPro" id="IPR036662">
    <property type="entry name" value="PTS_EIIA_man-typ_sf"/>
</dbReference>
<comment type="caution">
    <text evidence="7">The sequence shown here is derived from an EMBL/GenBank/DDBJ whole genome shotgun (WGS) entry which is preliminary data.</text>
</comment>
<keyword evidence="8" id="KW-1185">Reference proteome</keyword>
<keyword evidence="7" id="KW-0418">Kinase</keyword>
<accession>A0A2P8DJ68</accession>
<name>A0A2P8DJ68_9ACTN</name>
<evidence type="ECO:0000313" key="8">
    <source>
        <dbReference type="Proteomes" id="UP000243528"/>
    </source>
</evidence>
<dbReference type="PANTHER" id="PTHR38594:SF1">
    <property type="entry name" value="PEP-DEPENDENT DIHYDROXYACETONE KINASE, PHOSPHORYL DONOR SUBUNIT DHAM"/>
    <property type="match status" value="1"/>
</dbReference>
<evidence type="ECO:0000259" key="6">
    <source>
        <dbReference type="PROSITE" id="PS51096"/>
    </source>
</evidence>